<evidence type="ECO:0000313" key="2">
    <source>
        <dbReference type="Proteomes" id="UP001597042"/>
    </source>
</evidence>
<dbReference type="InterPro" id="IPR013783">
    <property type="entry name" value="Ig-like_fold"/>
</dbReference>
<keyword evidence="2" id="KW-1185">Reference proteome</keyword>
<evidence type="ECO:0000313" key="1">
    <source>
        <dbReference type="EMBL" id="MFD0781607.1"/>
    </source>
</evidence>
<name>A0ABW2ZSH4_9MICO</name>
<sequence length="385" mass="40735">MVRQSSGVPARRPRAVIATVGVLALLVVSVAAAVLLPTFATGPHAIPDIPEPSATGVGGFLYQDRDGDGIPGRGEPALGHRHVQVYSTGPLPIATTETDADGVFLLPEVPNVTPGETTVTIRTEPILEGPAAANLPRPTALSQSFTVALGTTATIPVASFRSCPALAECAGMDLPDLVPQLSDMGGDDYPSPTITRVDTETQPGRVLLRFATSTLNQGGLLHVTAADVSEDGELQSVQQRVYGDSGVFLHGAGRFVYHAEHNHFHLDEFERYELLSEDRSTVIASSEKISFCLTDVIAVDPPARGDGDLFLDLPPYDCGVEEQGINTGYADYYGAELPDQWIDVTGVPSGSYWIRLTVDPAGVLLESDSSNNTATFPVDYVAPDA</sequence>
<reference evidence="2" key="1">
    <citation type="journal article" date="2019" name="Int. J. Syst. Evol. Microbiol.">
        <title>The Global Catalogue of Microorganisms (GCM) 10K type strain sequencing project: providing services to taxonomists for standard genome sequencing and annotation.</title>
        <authorList>
            <consortium name="The Broad Institute Genomics Platform"/>
            <consortium name="The Broad Institute Genome Sequencing Center for Infectious Disease"/>
            <person name="Wu L."/>
            <person name="Ma J."/>
        </authorList>
    </citation>
    <scope>NUCLEOTIDE SEQUENCE [LARGE SCALE GENOMIC DNA]</scope>
    <source>
        <strain evidence="2">CCUG 50754</strain>
    </source>
</reference>
<dbReference type="SUPFAM" id="SSF117074">
    <property type="entry name" value="Hypothetical protein PA1324"/>
    <property type="match status" value="1"/>
</dbReference>
<dbReference type="Proteomes" id="UP001597042">
    <property type="component" value="Unassembled WGS sequence"/>
</dbReference>
<dbReference type="Pfam" id="PF01186">
    <property type="entry name" value="Lysyl_oxidase"/>
    <property type="match status" value="1"/>
</dbReference>
<protein>
    <submittedName>
        <fullName evidence="1">Lysyl oxidase family protein</fullName>
    </submittedName>
</protein>
<dbReference type="EMBL" id="JBHTIM010000001">
    <property type="protein sequence ID" value="MFD0781607.1"/>
    <property type="molecule type" value="Genomic_DNA"/>
</dbReference>
<comment type="caution">
    <text evidence="1">The sequence shown here is derived from an EMBL/GenBank/DDBJ whole genome shotgun (WGS) entry which is preliminary data.</text>
</comment>
<dbReference type="RefSeq" id="WP_378749073.1">
    <property type="nucleotide sequence ID" value="NZ_JBHSSV010000001.1"/>
</dbReference>
<accession>A0ABW2ZSH4</accession>
<dbReference type="Gene3D" id="2.60.40.10">
    <property type="entry name" value="Immunoglobulins"/>
    <property type="match status" value="1"/>
</dbReference>
<proteinExistence type="predicted"/>
<organism evidence="1 2">
    <name type="scientific">Microbacterium koreense</name>
    <dbReference type="NCBI Taxonomy" id="323761"/>
    <lineage>
        <taxon>Bacteria</taxon>
        <taxon>Bacillati</taxon>
        <taxon>Actinomycetota</taxon>
        <taxon>Actinomycetes</taxon>
        <taxon>Micrococcales</taxon>
        <taxon>Microbacteriaceae</taxon>
        <taxon>Microbacterium</taxon>
    </lineage>
</organism>
<dbReference type="InterPro" id="IPR001695">
    <property type="entry name" value="Lysyl_oxidase"/>
</dbReference>
<gene>
    <name evidence="1" type="ORF">ACFQZV_09920</name>
</gene>